<dbReference type="RefSeq" id="WP_143985368.1">
    <property type="nucleotide sequence ID" value="NZ_CP041692.1"/>
</dbReference>
<dbReference type="AlphaFoldDB" id="A0A516PW41"/>
<evidence type="ECO:0000259" key="1">
    <source>
        <dbReference type="Pfam" id="PF20698"/>
    </source>
</evidence>
<dbReference type="KEGG" id="mik:FOE78_05225"/>
<accession>A0A516PW41</accession>
<reference evidence="2 3" key="1">
    <citation type="submission" date="2019-07" db="EMBL/GenBank/DDBJ databases">
        <title>Microlunatus dokdonensis sp. nov. isolated from the rhizospheric soil of the wild plant Elymus tsukushiensis.</title>
        <authorList>
            <person name="Ghim S.-Y."/>
            <person name="Hwang Y.-J."/>
            <person name="Son J.-S."/>
            <person name="Shin J.-H."/>
        </authorList>
    </citation>
    <scope>NUCLEOTIDE SEQUENCE [LARGE SCALE GENOMIC DNA]</scope>
    <source>
        <strain evidence="2 3">KUDC0627</strain>
    </source>
</reference>
<evidence type="ECO:0000313" key="2">
    <source>
        <dbReference type="EMBL" id="QDP95395.1"/>
    </source>
</evidence>
<organism evidence="2 3">
    <name type="scientific">Microlunatus elymi</name>
    <dbReference type="NCBI Taxonomy" id="2596828"/>
    <lineage>
        <taxon>Bacteria</taxon>
        <taxon>Bacillati</taxon>
        <taxon>Actinomycetota</taxon>
        <taxon>Actinomycetes</taxon>
        <taxon>Propionibacteriales</taxon>
        <taxon>Propionibacteriaceae</taxon>
        <taxon>Microlunatus</taxon>
    </lineage>
</organism>
<gene>
    <name evidence="2" type="ORF">FOE78_05225</name>
</gene>
<protein>
    <recommendedName>
        <fullName evidence="1">PIN domain-containing protein</fullName>
    </recommendedName>
</protein>
<dbReference type="OrthoDB" id="5140156at2"/>
<keyword evidence="3" id="KW-1185">Reference proteome</keyword>
<dbReference type="EMBL" id="CP041692">
    <property type="protein sequence ID" value="QDP95395.1"/>
    <property type="molecule type" value="Genomic_DNA"/>
</dbReference>
<name>A0A516PW41_9ACTN</name>
<dbReference type="Pfam" id="PF20698">
    <property type="entry name" value="PIN-TPR-GreABC"/>
    <property type="match status" value="1"/>
</dbReference>
<proteinExistence type="predicted"/>
<dbReference type="Proteomes" id="UP000319263">
    <property type="component" value="Chromosome"/>
</dbReference>
<evidence type="ECO:0000313" key="3">
    <source>
        <dbReference type="Proteomes" id="UP000319263"/>
    </source>
</evidence>
<dbReference type="InterPro" id="IPR048987">
    <property type="entry name" value="PIN-TPR-GreABC"/>
</dbReference>
<sequence>MTALLKDHATETAAMKDIRGKVERGELPVGLAAELASRTYVEACIKTAAGLVYSHLPPMAIVGQAAAAAAFGSRVVIDASAAAALTLLDPATVDTLVGAFLALETTDTAYRDALGAQQSLDMLSTMTLGWDEKQNRPRITETGQDEAEAFARRADRVVELLARSERRGWPGLKRFAEFASDGTWLSALDLAISEQRAFWCDDRALRQLAASEGVQAFGTVELLSALEGAGLLAPALGAAVRAKLIAGYHVDLDFDPDVLTLAAELDGWAPKGAAAALARAHSWTDPAGCVRFANTAIARTASSSPTGITQWTAAVALGLVRITDGNVQSASGNLEILLTNQLAQPWLGPDTLPFVMQGIRDAMDELTGVLDPLPAVLARTYIQIAKKHGAPRAAEFLLMLVRNLSEEDRIDAVRIIFTSKD</sequence>
<feature type="domain" description="PIN" evidence="1">
    <location>
        <begin position="76"/>
        <end position="211"/>
    </location>
</feature>